<evidence type="ECO:0008006" key="5">
    <source>
        <dbReference type="Google" id="ProtNLM"/>
    </source>
</evidence>
<keyword evidence="1" id="KW-1133">Transmembrane helix</keyword>
<dbReference type="Proteomes" id="UP000694427">
    <property type="component" value="Unplaced"/>
</dbReference>
<dbReference type="Proteomes" id="UP000694700">
    <property type="component" value="Unplaced"/>
</dbReference>
<dbReference type="Ensembl" id="ENSCCRT00015001479.1">
    <property type="protein sequence ID" value="ENSCCRP00015001379.1"/>
    <property type="gene ID" value="ENSCCRG00015000914.1"/>
</dbReference>
<keyword evidence="1" id="KW-0472">Membrane</keyword>
<evidence type="ECO:0000313" key="3">
    <source>
        <dbReference type="Proteomes" id="UP000694427"/>
    </source>
</evidence>
<sequence length="145" mass="16341">SDSRFSNSSPQSADSRNELFSPPLHSRINGWSLPLHGFQLVAWLVYSFMAIVGFGIYVPLLPAPWSFAAYAVIGAAFVLHLVTHVAAVTIDPADLSVRRRKDYSSPMPVFDNTKHQHVIHNLHCTLCEVDVYEEEYFCVFCHPCF</sequence>
<organism evidence="2 4">
    <name type="scientific">Cyprinus carpio</name>
    <name type="common">Common carp</name>
    <dbReference type="NCBI Taxonomy" id="7962"/>
    <lineage>
        <taxon>Eukaryota</taxon>
        <taxon>Metazoa</taxon>
        <taxon>Chordata</taxon>
        <taxon>Craniata</taxon>
        <taxon>Vertebrata</taxon>
        <taxon>Euteleostomi</taxon>
        <taxon>Actinopterygii</taxon>
        <taxon>Neopterygii</taxon>
        <taxon>Teleostei</taxon>
        <taxon>Ostariophysi</taxon>
        <taxon>Cypriniformes</taxon>
        <taxon>Cyprinidae</taxon>
        <taxon>Cyprininae</taxon>
        <taxon>Cyprinus</taxon>
    </lineage>
</organism>
<evidence type="ECO:0000313" key="2">
    <source>
        <dbReference type="Ensembl" id="ENSCCRP00015001379.1"/>
    </source>
</evidence>
<name>A0A8C1S2L0_CYPCA</name>
<keyword evidence="1" id="KW-0812">Transmembrane</keyword>
<protein>
    <recommendedName>
        <fullName evidence="5">Palmitoyltransferase</fullName>
    </recommendedName>
</protein>
<proteinExistence type="predicted"/>
<dbReference type="Ensembl" id="ENSCCRT00010056808.1">
    <property type="protein sequence ID" value="ENSCCRP00010051796.1"/>
    <property type="gene ID" value="ENSCCRG00010021983.1"/>
</dbReference>
<evidence type="ECO:0000313" key="4">
    <source>
        <dbReference type="Proteomes" id="UP000694700"/>
    </source>
</evidence>
<dbReference type="AlphaFoldDB" id="A0A8C1S2L0"/>
<keyword evidence="3" id="KW-1185">Reference proteome</keyword>
<feature type="transmembrane region" description="Helical" evidence="1">
    <location>
        <begin position="67"/>
        <end position="90"/>
    </location>
</feature>
<feature type="transmembrane region" description="Helical" evidence="1">
    <location>
        <begin position="40"/>
        <end position="61"/>
    </location>
</feature>
<evidence type="ECO:0000256" key="1">
    <source>
        <dbReference type="SAM" id="Phobius"/>
    </source>
</evidence>
<accession>A0A8C1S2L0</accession>
<reference evidence="2" key="1">
    <citation type="submission" date="2025-05" db="UniProtKB">
        <authorList>
            <consortium name="Ensembl"/>
        </authorList>
    </citation>
    <scope>IDENTIFICATION</scope>
</reference>